<organism evidence="1 2">
    <name type="scientific">Vibrio artabrorum</name>
    <dbReference type="NCBI Taxonomy" id="446374"/>
    <lineage>
        <taxon>Bacteria</taxon>
        <taxon>Pseudomonadati</taxon>
        <taxon>Pseudomonadota</taxon>
        <taxon>Gammaproteobacteria</taxon>
        <taxon>Vibrionales</taxon>
        <taxon>Vibrionaceae</taxon>
        <taxon>Vibrio</taxon>
    </lineage>
</organism>
<comment type="caution">
    <text evidence="1">The sequence shown here is derived from an EMBL/GenBank/DDBJ whole genome shotgun (WGS) entry which is preliminary data.</text>
</comment>
<dbReference type="RefSeq" id="WP_261838648.1">
    <property type="nucleotide sequence ID" value="NZ_AP025458.1"/>
</dbReference>
<dbReference type="Proteomes" id="UP001223712">
    <property type="component" value="Unassembled WGS sequence"/>
</dbReference>
<dbReference type="SUPFAM" id="SSF53795">
    <property type="entry name" value="PEP carboxykinase-like"/>
    <property type="match status" value="1"/>
</dbReference>
<dbReference type="EMBL" id="JAUFQY010000001">
    <property type="protein sequence ID" value="MDN3700446.1"/>
    <property type="molecule type" value="Genomic_DNA"/>
</dbReference>
<gene>
    <name evidence="1" type="ORF">QWY96_05300</name>
</gene>
<accession>A0ABT8CFE5</accession>
<name>A0ABT8CFE5_9VIBR</name>
<reference evidence="2" key="1">
    <citation type="journal article" date="2019" name="Int. J. Syst. Evol. Microbiol.">
        <title>The Global Catalogue of Microorganisms (GCM) 10K type strain sequencing project: providing services to taxonomists for standard genome sequencing and annotation.</title>
        <authorList>
            <consortium name="The Broad Institute Genomics Platform"/>
            <consortium name="The Broad Institute Genome Sequencing Center for Infectious Disease"/>
            <person name="Wu L."/>
            <person name="Ma J."/>
        </authorList>
    </citation>
    <scope>NUCLEOTIDE SEQUENCE [LARGE SCALE GENOMIC DNA]</scope>
    <source>
        <strain evidence="2">CECT 7226</strain>
    </source>
</reference>
<proteinExistence type="predicted"/>
<evidence type="ECO:0000313" key="1">
    <source>
        <dbReference type="EMBL" id="MDN3700446.1"/>
    </source>
</evidence>
<keyword evidence="2" id="KW-1185">Reference proteome</keyword>
<sequence>MQIYVPLLGNIIITINDKNLYEFSKRQFYAYLKSEEYTDNEGNDISFSFNLDSKYKQYFLSEEDISFSKNSNYKDNVFTIVKKYRAKNKKFQFYFDKDKYICNVNVSSVKAFEYVKFRAKGYSYLHNRFYEEVLSPIIATYSIHSDFFLTHSALITKDNRNIMLYGLDGVGKSTIVEHLVELGWNVEADNLVLFNGEMGIGLNLPIRVSRNCSVSKNMHVIFMDEKIKELGTIKANNEQQIVTEMYQLVMSDKIINRKINNCCLDVLIISNGAPEVNMMNSFISDFRLFSGSSSSSKINHNIKQHLLCNIKNNIEVTMKELVK</sequence>
<protein>
    <submittedName>
        <fullName evidence="1">Uncharacterized protein</fullName>
    </submittedName>
</protein>
<evidence type="ECO:0000313" key="2">
    <source>
        <dbReference type="Proteomes" id="UP001223712"/>
    </source>
</evidence>